<evidence type="ECO:0000313" key="1">
    <source>
        <dbReference type="EMBL" id="JAH10567.1"/>
    </source>
</evidence>
<organism evidence="1">
    <name type="scientific">Anguilla anguilla</name>
    <name type="common">European freshwater eel</name>
    <name type="synonym">Muraena anguilla</name>
    <dbReference type="NCBI Taxonomy" id="7936"/>
    <lineage>
        <taxon>Eukaryota</taxon>
        <taxon>Metazoa</taxon>
        <taxon>Chordata</taxon>
        <taxon>Craniata</taxon>
        <taxon>Vertebrata</taxon>
        <taxon>Euteleostomi</taxon>
        <taxon>Actinopterygii</taxon>
        <taxon>Neopterygii</taxon>
        <taxon>Teleostei</taxon>
        <taxon>Anguilliformes</taxon>
        <taxon>Anguillidae</taxon>
        <taxon>Anguilla</taxon>
    </lineage>
</organism>
<protein>
    <submittedName>
        <fullName evidence="1">Uncharacterized protein</fullName>
    </submittedName>
</protein>
<reference evidence="1" key="1">
    <citation type="submission" date="2014-11" db="EMBL/GenBank/DDBJ databases">
        <authorList>
            <person name="Amaro Gonzalez C."/>
        </authorList>
    </citation>
    <scope>NUCLEOTIDE SEQUENCE</scope>
</reference>
<reference evidence="1" key="2">
    <citation type="journal article" date="2015" name="Fish Shellfish Immunol.">
        <title>Early steps in the European eel (Anguilla anguilla)-Vibrio vulnificus interaction in the gills: Role of the RtxA13 toxin.</title>
        <authorList>
            <person name="Callol A."/>
            <person name="Pajuelo D."/>
            <person name="Ebbesson L."/>
            <person name="Teles M."/>
            <person name="MacKenzie S."/>
            <person name="Amaro C."/>
        </authorList>
    </citation>
    <scope>NUCLEOTIDE SEQUENCE</scope>
</reference>
<proteinExistence type="predicted"/>
<sequence>MQELDDEQRGHFSLNDRHEKYFLPVDVNEIVMRGRDDWRHIFQVCGFFLSFKKIITDGTTDHTLPVFFQKYVIRSVDQKQTVNHDAAPYINVSKLVTNVVDSTKCPV</sequence>
<accession>A0A0E9Q217</accession>
<dbReference type="EMBL" id="GBXM01098010">
    <property type="protein sequence ID" value="JAH10567.1"/>
    <property type="molecule type" value="Transcribed_RNA"/>
</dbReference>
<name>A0A0E9Q217_ANGAN</name>
<dbReference type="AlphaFoldDB" id="A0A0E9Q217"/>